<evidence type="ECO:0000313" key="11">
    <source>
        <dbReference type="EMBL" id="MFC0179727.1"/>
    </source>
</evidence>
<dbReference type="PANTHER" id="PTHR30002">
    <property type="entry name" value="EPOXYQUEUOSINE REDUCTASE"/>
    <property type="match status" value="1"/>
</dbReference>
<dbReference type="GO" id="GO:0052693">
    <property type="term" value="F:epoxyqueuosine reductase activity"/>
    <property type="evidence" value="ECO:0007669"/>
    <property type="project" value="UniProtKB-EC"/>
</dbReference>
<keyword evidence="6 9" id="KW-0560">Oxidoreductase</keyword>
<proteinExistence type="inferred from homology"/>
<dbReference type="InterPro" id="IPR017900">
    <property type="entry name" value="4Fe4S_Fe_S_CS"/>
</dbReference>
<dbReference type="InterPro" id="IPR013542">
    <property type="entry name" value="QueG_DUF1730"/>
</dbReference>
<evidence type="ECO:0000256" key="1">
    <source>
        <dbReference type="ARBA" id="ARBA00022485"/>
    </source>
</evidence>
<keyword evidence="8 9" id="KW-0411">Iron-sulfur</keyword>
<evidence type="ECO:0000256" key="5">
    <source>
        <dbReference type="ARBA" id="ARBA00022785"/>
    </source>
</evidence>
<dbReference type="SUPFAM" id="SSF46548">
    <property type="entry name" value="alpha-helical ferredoxin"/>
    <property type="match status" value="1"/>
</dbReference>
<feature type="binding site" evidence="9">
    <location>
        <position position="210"/>
    </location>
    <ligand>
        <name>[4Fe-4S] cluster</name>
        <dbReference type="ChEBI" id="CHEBI:49883"/>
        <label>1</label>
    </ligand>
</feature>
<dbReference type="NCBIfam" id="TIGR00276">
    <property type="entry name" value="tRNA epoxyqueuosine(34) reductase QueG"/>
    <property type="match status" value="1"/>
</dbReference>
<dbReference type="Proteomes" id="UP001589758">
    <property type="component" value="Unassembled WGS sequence"/>
</dbReference>
<dbReference type="EC" id="1.17.99.6" evidence="9"/>
<comment type="pathway">
    <text evidence="9">tRNA modification; tRNA-queuosine biosynthesis.</text>
</comment>
<evidence type="ECO:0000259" key="10">
    <source>
        <dbReference type="PROSITE" id="PS51379"/>
    </source>
</evidence>
<evidence type="ECO:0000256" key="6">
    <source>
        <dbReference type="ARBA" id="ARBA00023002"/>
    </source>
</evidence>
<dbReference type="EMBL" id="JBHLXE010000071">
    <property type="protein sequence ID" value="MFC0179727.1"/>
    <property type="molecule type" value="Genomic_DNA"/>
</dbReference>
<dbReference type="InterPro" id="IPR017896">
    <property type="entry name" value="4Fe4S_Fe-S-bd"/>
</dbReference>
<comment type="similarity">
    <text evidence="9">Belongs to the QueG family.</text>
</comment>
<keyword evidence="9" id="KW-0170">Cobalt</keyword>
<evidence type="ECO:0000256" key="9">
    <source>
        <dbReference type="HAMAP-Rule" id="MF_00916"/>
    </source>
</evidence>
<feature type="binding site" evidence="9">
    <location>
        <position position="177"/>
    </location>
    <ligand>
        <name>cob(II)alamin</name>
        <dbReference type="ChEBI" id="CHEBI:16304"/>
    </ligand>
</feature>
<comment type="function">
    <text evidence="9">Catalyzes the conversion of epoxyqueuosine (oQ) to queuosine (Q), which is a hypermodified base found in the wobble positions of tRNA(Asp), tRNA(Asn), tRNA(His) and tRNA(Tyr).</text>
</comment>
<keyword evidence="4 9" id="KW-0479">Metal-binding</keyword>
<feature type="binding site" evidence="9">
    <location>
        <position position="70"/>
    </location>
    <ligand>
        <name>cob(II)alamin</name>
        <dbReference type="ChEBI" id="CHEBI:16304"/>
    </ligand>
</feature>
<feature type="active site" description="Proton donor" evidence="9">
    <location>
        <position position="153"/>
    </location>
</feature>
<evidence type="ECO:0000313" key="12">
    <source>
        <dbReference type="Proteomes" id="UP001589758"/>
    </source>
</evidence>
<sequence length="395" mass="44869">MDNCRNNSPLSTEKITLIKATIRELSLELGFSQVGFCDLDVKNEHKRLKQWLDNHYHGSMEWMHNHLELRENPNLLLEGALSAIVVRLDYLPADAKFAQVLSQPELGYISRYALGRDYHKVMRKKLAQLVEKLKEILPLWFKKLSLSYRPFVDSAPILERPLAAKAGLGWVGKHSLLINKEAGSWFFIGEILINMPLYLQESPATIESLCGTCQACRTICPTQAIVDDYIVDARRCISYLTIENKGAIPLEFRPLMGNRIYGCDDCQLICPHNRLAPLGQLEALIANKKLKAPTLLSLFSWDEMTFLKETEGSPIRRIGYAAWLRNIATALGNIPFDENQSPLFINALNEKKGLSELVDEHIDWAISRHRGQAILVTQQQKRLVRSIKKGLPRDA</sequence>
<evidence type="ECO:0000256" key="4">
    <source>
        <dbReference type="ARBA" id="ARBA00022723"/>
    </source>
</evidence>
<feature type="binding site" evidence="9">
    <location>
        <position position="263"/>
    </location>
    <ligand>
        <name>[4Fe-4S] cluster</name>
        <dbReference type="ChEBI" id="CHEBI:49883"/>
        <label>2</label>
    </ligand>
</feature>
<gene>
    <name evidence="9 11" type="primary">queG</name>
    <name evidence="11" type="ORF">ACFFIT_06460</name>
</gene>
<dbReference type="RefSeq" id="WP_385876831.1">
    <property type="nucleotide sequence ID" value="NZ_JBHLXE010000071.1"/>
</dbReference>
<comment type="cofactor">
    <cofactor evidence="9">
        <name>[4Fe-4S] cluster</name>
        <dbReference type="ChEBI" id="CHEBI:49883"/>
    </cofactor>
    <text evidence="9">Binds 2 [4Fe-4S] clusters per monomer.</text>
</comment>
<protein>
    <recommendedName>
        <fullName evidence="9">Epoxyqueuosine reductase</fullName>
        <ecNumber evidence="9">1.17.99.6</ecNumber>
    </recommendedName>
    <alternativeName>
        <fullName evidence="9">Queuosine biosynthesis protein QueG</fullName>
    </alternativeName>
</protein>
<comment type="catalytic activity">
    <reaction evidence="9">
        <text>epoxyqueuosine(34) in tRNA + AH2 = queuosine(34) in tRNA + A + H2O</text>
        <dbReference type="Rhea" id="RHEA:32159"/>
        <dbReference type="Rhea" id="RHEA-COMP:18571"/>
        <dbReference type="Rhea" id="RHEA-COMP:18582"/>
        <dbReference type="ChEBI" id="CHEBI:13193"/>
        <dbReference type="ChEBI" id="CHEBI:15377"/>
        <dbReference type="ChEBI" id="CHEBI:17499"/>
        <dbReference type="ChEBI" id="CHEBI:194431"/>
        <dbReference type="ChEBI" id="CHEBI:194443"/>
        <dbReference type="EC" id="1.17.99.6"/>
    </reaction>
</comment>
<accession>A0ABV6CAU0</accession>
<dbReference type="PROSITE" id="PS00198">
    <property type="entry name" value="4FE4S_FER_1"/>
    <property type="match status" value="1"/>
</dbReference>
<evidence type="ECO:0000256" key="3">
    <source>
        <dbReference type="ARBA" id="ARBA00022694"/>
    </source>
</evidence>
<dbReference type="Pfam" id="PF08331">
    <property type="entry name" value="QueG_DUF1730"/>
    <property type="match status" value="1"/>
</dbReference>
<dbReference type="PANTHER" id="PTHR30002:SF4">
    <property type="entry name" value="EPOXYQUEUOSINE REDUCTASE"/>
    <property type="match status" value="1"/>
</dbReference>
<feature type="domain" description="4Fe-4S ferredoxin-type" evidence="10">
    <location>
        <begin position="201"/>
        <end position="229"/>
    </location>
</feature>
<feature type="binding site" evidence="9">
    <location>
        <position position="188"/>
    </location>
    <ligand>
        <name>cob(II)alamin</name>
        <dbReference type="ChEBI" id="CHEBI:16304"/>
    </ligand>
</feature>
<feature type="binding site" evidence="9">
    <location>
        <position position="216"/>
    </location>
    <ligand>
        <name>[4Fe-4S] cluster</name>
        <dbReference type="ChEBI" id="CHEBI:49883"/>
        <label>1</label>
    </ligand>
</feature>
<feature type="binding site" evidence="9">
    <location>
        <position position="213"/>
    </location>
    <ligand>
        <name>[4Fe-4S] cluster</name>
        <dbReference type="ChEBI" id="CHEBI:49883"/>
        <label>1</label>
    </ligand>
</feature>
<dbReference type="Gene3D" id="3.30.70.20">
    <property type="match status" value="1"/>
</dbReference>
<feature type="binding site" evidence="9">
    <location>
        <position position="153"/>
    </location>
    <ligand>
        <name>cob(II)alamin</name>
        <dbReference type="ChEBI" id="CHEBI:16304"/>
    </ligand>
</feature>
<evidence type="ECO:0000256" key="2">
    <source>
        <dbReference type="ARBA" id="ARBA00022490"/>
    </source>
</evidence>
<keyword evidence="7 9" id="KW-0408">Iron</keyword>
<reference evidence="11 12" key="1">
    <citation type="submission" date="2024-09" db="EMBL/GenBank/DDBJ databases">
        <authorList>
            <person name="Sun Q."/>
            <person name="Mori K."/>
        </authorList>
    </citation>
    <scope>NUCLEOTIDE SEQUENCE [LARGE SCALE GENOMIC DNA]</scope>
    <source>
        <strain evidence="11 12">CCM 8545</strain>
    </source>
</reference>
<evidence type="ECO:0000256" key="8">
    <source>
        <dbReference type="ARBA" id="ARBA00023014"/>
    </source>
</evidence>
<dbReference type="InterPro" id="IPR004453">
    <property type="entry name" value="QueG"/>
</dbReference>
<dbReference type="HAMAP" id="MF_00916">
    <property type="entry name" value="QueG"/>
    <property type="match status" value="1"/>
</dbReference>
<feature type="binding site" evidence="9">
    <location>
        <position position="245"/>
    </location>
    <ligand>
        <name>tRNA</name>
        <dbReference type="ChEBI" id="CHEBI:17843"/>
    </ligand>
</feature>
<feature type="binding site" evidence="9">
    <location>
        <position position="238"/>
    </location>
    <ligand>
        <name>cob(II)alamin</name>
        <dbReference type="ChEBI" id="CHEBI:16304"/>
    </ligand>
</feature>
<feature type="binding site" evidence="9">
    <location>
        <position position="220"/>
    </location>
    <ligand>
        <name>[4Fe-4S] cluster</name>
        <dbReference type="ChEBI" id="CHEBI:49883"/>
        <label>2</label>
    </ligand>
</feature>
<feature type="binding site" evidence="9">
    <location>
        <position position="270"/>
    </location>
    <ligand>
        <name>[4Fe-4S] cluster</name>
        <dbReference type="ChEBI" id="CHEBI:49883"/>
        <label>1</label>
    </ligand>
</feature>
<keyword evidence="3 9" id="KW-0819">tRNA processing</keyword>
<comment type="caution">
    <text evidence="9">Lacks conserved residue(s) required for the propagation of feature annotation.</text>
</comment>
<keyword evidence="12" id="KW-1185">Reference proteome</keyword>
<comment type="subcellular location">
    <subcellularLocation>
        <location evidence="9">Cytoplasm</location>
    </subcellularLocation>
</comment>
<organism evidence="11 12">
    <name type="scientific">Thorsellia kenyensis</name>
    <dbReference type="NCBI Taxonomy" id="1549888"/>
    <lineage>
        <taxon>Bacteria</taxon>
        <taxon>Pseudomonadati</taxon>
        <taxon>Pseudomonadota</taxon>
        <taxon>Gammaproteobacteria</taxon>
        <taxon>Enterobacterales</taxon>
        <taxon>Thorselliaceae</taxon>
        <taxon>Thorsellia</taxon>
    </lineage>
</organism>
<comment type="cofactor">
    <cofactor evidence="9">
        <name>cob(II)alamin</name>
        <dbReference type="ChEBI" id="CHEBI:16304"/>
    </cofactor>
</comment>
<keyword evidence="1 9" id="KW-0004">4Fe-4S</keyword>
<keyword evidence="2 9" id="KW-0963">Cytoplasm</keyword>
<comment type="subunit">
    <text evidence="9">Monomer.</text>
</comment>
<comment type="caution">
    <text evidence="11">The sequence shown here is derived from an EMBL/GenBank/DDBJ whole genome shotgun (WGS) entry which is preliminary data.</text>
</comment>
<dbReference type="Pfam" id="PF13484">
    <property type="entry name" value="Fer4_16"/>
    <property type="match status" value="1"/>
</dbReference>
<feature type="binding site" evidence="9">
    <location>
        <position position="266"/>
    </location>
    <ligand>
        <name>[4Fe-4S] cluster</name>
        <dbReference type="ChEBI" id="CHEBI:49883"/>
        <label>2</label>
    </ligand>
</feature>
<dbReference type="PROSITE" id="PS51379">
    <property type="entry name" value="4FE4S_FER_2"/>
    <property type="match status" value="1"/>
</dbReference>
<feature type="binding site" evidence="9">
    <location>
        <position position="236"/>
    </location>
    <ligand>
        <name>[4Fe-4S] cluster</name>
        <dbReference type="ChEBI" id="CHEBI:49883"/>
        <label>2</label>
    </ligand>
</feature>
<evidence type="ECO:0000256" key="7">
    <source>
        <dbReference type="ARBA" id="ARBA00023004"/>
    </source>
</evidence>
<keyword evidence="5 9" id="KW-0671">Queuosine biosynthesis</keyword>
<feature type="binding site" evidence="9">
    <location>
        <begin position="263"/>
        <end position="264"/>
    </location>
    <ligand>
        <name>cob(II)alamin</name>
        <dbReference type="ChEBI" id="CHEBI:16304"/>
    </ligand>
</feature>
<name>A0ABV6CAU0_9GAMM</name>
<keyword evidence="9" id="KW-0846">Cobalamin</keyword>